<feature type="region of interest" description="Disordered" evidence="1">
    <location>
        <begin position="256"/>
        <end position="276"/>
    </location>
</feature>
<dbReference type="InterPro" id="IPR038440">
    <property type="entry name" value="FimV_C_sf"/>
</dbReference>
<dbReference type="Proteomes" id="UP000076486">
    <property type="component" value="Unassembled WGS sequence"/>
</dbReference>
<feature type="compositionally biased region" description="Polar residues" evidence="1">
    <location>
        <begin position="262"/>
        <end position="276"/>
    </location>
</feature>
<evidence type="ECO:0000313" key="2">
    <source>
        <dbReference type="EMBL" id="KZN65636.1"/>
    </source>
</evidence>
<dbReference type="Gene3D" id="1.20.58.2200">
    <property type="match status" value="1"/>
</dbReference>
<dbReference type="RefSeq" id="WP_331247994.1">
    <property type="nucleotide sequence ID" value="NZ_AUYC01000015.1"/>
</dbReference>
<dbReference type="InterPro" id="IPR020011">
    <property type="entry name" value="FimV_C"/>
</dbReference>
<dbReference type="AlphaFoldDB" id="A0A167M128"/>
<reference evidence="2 3" key="1">
    <citation type="submission" date="2013-07" db="EMBL/GenBank/DDBJ databases">
        <title>Comparative Genomic and Metabolomic Analysis of Twelve Strains of Pseudoalteromonas luteoviolacea.</title>
        <authorList>
            <person name="Vynne N.G."/>
            <person name="Mansson M."/>
            <person name="Gram L."/>
        </authorList>
    </citation>
    <scope>NUCLEOTIDE SEQUENCE [LARGE SCALE GENOMIC DNA]</scope>
    <source>
        <strain evidence="2 3">CPMOR-1</strain>
    </source>
</reference>
<dbReference type="PATRIC" id="fig|1365248.3.peg.974"/>
<evidence type="ECO:0000256" key="1">
    <source>
        <dbReference type="SAM" id="MobiDB-lite"/>
    </source>
</evidence>
<accession>A0A167M128</accession>
<dbReference type="EMBL" id="AUYC01000015">
    <property type="protein sequence ID" value="KZN65636.1"/>
    <property type="molecule type" value="Genomic_DNA"/>
</dbReference>
<feature type="non-terminal residue" evidence="2">
    <location>
        <position position="1"/>
    </location>
</feature>
<dbReference type="NCBIfam" id="TIGR03504">
    <property type="entry name" value="FimV_Cterm"/>
    <property type="match status" value="1"/>
</dbReference>
<name>A0A167M128_9GAMM</name>
<gene>
    <name evidence="2" type="ORF">N473_11430</name>
</gene>
<organism evidence="2 3">
    <name type="scientific">Pseudoalteromonas luteoviolacea CPMOR-1</name>
    <dbReference type="NCBI Taxonomy" id="1365248"/>
    <lineage>
        <taxon>Bacteria</taxon>
        <taxon>Pseudomonadati</taxon>
        <taxon>Pseudomonadota</taxon>
        <taxon>Gammaproteobacteria</taxon>
        <taxon>Alteromonadales</taxon>
        <taxon>Pseudoalteromonadaceae</taxon>
        <taxon>Pseudoalteromonas</taxon>
    </lineage>
</organism>
<proteinExistence type="predicted"/>
<comment type="caution">
    <text evidence="2">The sequence shown here is derived from an EMBL/GenBank/DDBJ whole genome shotgun (WGS) entry which is preliminary data.</text>
</comment>
<evidence type="ECO:0000313" key="3">
    <source>
        <dbReference type="Proteomes" id="UP000076486"/>
    </source>
</evidence>
<sequence length="482" mass="52659">EAEPELEIEADPESGLENLLHDIESVEPQNVDDMLEALEVEADLASLDEELMAEEVEIDLGDDPLGDEVDLLSEEPPLEQDFVTPSEQLESYPELELEEIEEPDISLDEAPLTEGVSEAERQLAESLESQRDLNAGIDGDLEASFDDELDDLFDDLDDEPLAEETDLLAVPSSDLSVEHDEELAVVEDELDDLGIDLDTPFDEEAAMAAMDEELPSEPELQVGSESSELQDLEIDLDTPFDESAALASMEAQASGSLAVDETSISETVESAPNTGISEAELELDVSADPDAFLAELDEVAEAESEVEPPVDIDENAIEDAFMADLEGTDFDALLDEYAEPEDIESAKEPELEVDFDALLSEDLDEQFEIEEEVPQETSSAMPEDFLEIEDLIAESDDVLTVEEPYQAPNMDVGLDDFEELLAGDNPTDVDLEEGGFSAKLDLARAYLEIEDFDAAVSALDDVMENGPASVQAEARLLKEQIK</sequence>
<protein>
    <submittedName>
        <fullName evidence="2">Uncharacterized protein</fullName>
    </submittedName>
</protein>